<evidence type="ECO:0000313" key="2">
    <source>
        <dbReference type="EMBL" id="PQB06287.1"/>
    </source>
</evidence>
<keyword evidence="3" id="KW-1185">Reference proteome</keyword>
<evidence type="ECO:0000259" key="1">
    <source>
        <dbReference type="PROSITE" id="PS51186"/>
    </source>
</evidence>
<dbReference type="EMBL" id="MQUA01000013">
    <property type="protein sequence ID" value="PQB06287.1"/>
    <property type="molecule type" value="Genomic_DNA"/>
</dbReference>
<feature type="domain" description="N-acetyltransferase" evidence="1">
    <location>
        <begin position="2"/>
        <end position="168"/>
    </location>
</feature>
<dbReference type="InterPro" id="IPR000182">
    <property type="entry name" value="GNAT_dom"/>
</dbReference>
<dbReference type="AlphaFoldDB" id="A0A2S7KUJ2"/>
<dbReference type="Pfam" id="PF00583">
    <property type="entry name" value="Acetyltransf_1"/>
    <property type="match status" value="1"/>
</dbReference>
<proteinExistence type="predicted"/>
<name>A0A2S7KUJ2_9FLAO</name>
<dbReference type="Gene3D" id="3.40.630.30">
    <property type="match status" value="1"/>
</dbReference>
<dbReference type="Proteomes" id="UP000239522">
    <property type="component" value="Unassembled WGS sequence"/>
</dbReference>
<evidence type="ECO:0000313" key="3">
    <source>
        <dbReference type="Proteomes" id="UP000239522"/>
    </source>
</evidence>
<sequence>MYTIIKATLKDAQLLSIIGKAAFLVAHGHSAPKKDIDNYVSQNFNEENFKKELSDVKNEYYLIYSDAKIAGYSKVILNSKNENISSEDITLLSRLYLLEAFYGLNLGKELFNFNVNLSKENNQKGIWLAVWVENQRAIRFYEKRGFVKVGKFDFKISETHYNPNHIMYLAF</sequence>
<dbReference type="SUPFAM" id="SSF55729">
    <property type="entry name" value="Acyl-CoA N-acyltransferases (Nat)"/>
    <property type="match status" value="1"/>
</dbReference>
<reference evidence="2 3" key="1">
    <citation type="submission" date="2016-11" db="EMBL/GenBank/DDBJ databases">
        <title>Trade-off between light-utilization and light-protection in marine flavobacteria.</title>
        <authorList>
            <person name="Kumagai Y."/>
        </authorList>
    </citation>
    <scope>NUCLEOTIDE SEQUENCE [LARGE SCALE GENOMIC DNA]</scope>
    <source>
        <strain evidence="2 3">ATCC 700397</strain>
    </source>
</reference>
<organism evidence="2 3">
    <name type="scientific">Polaribacter filamentus</name>
    <dbReference type="NCBI Taxonomy" id="53483"/>
    <lineage>
        <taxon>Bacteria</taxon>
        <taxon>Pseudomonadati</taxon>
        <taxon>Bacteroidota</taxon>
        <taxon>Flavobacteriia</taxon>
        <taxon>Flavobacteriales</taxon>
        <taxon>Flavobacteriaceae</taxon>
    </lineage>
</organism>
<dbReference type="GO" id="GO:0016747">
    <property type="term" value="F:acyltransferase activity, transferring groups other than amino-acyl groups"/>
    <property type="evidence" value="ECO:0007669"/>
    <property type="project" value="InterPro"/>
</dbReference>
<keyword evidence="2" id="KW-0808">Transferase</keyword>
<protein>
    <submittedName>
        <fullName evidence="2">GNAT family N-acetyltransferase</fullName>
    </submittedName>
</protein>
<gene>
    <name evidence="2" type="ORF">BST83_03150</name>
</gene>
<dbReference type="PROSITE" id="PS51186">
    <property type="entry name" value="GNAT"/>
    <property type="match status" value="1"/>
</dbReference>
<dbReference type="InterPro" id="IPR016181">
    <property type="entry name" value="Acyl_CoA_acyltransferase"/>
</dbReference>
<dbReference type="OrthoDB" id="7205533at2"/>
<accession>A0A2S7KUJ2</accession>
<dbReference type="RefSeq" id="WP_104808538.1">
    <property type="nucleotide sequence ID" value="NZ_MQUA01000013.1"/>
</dbReference>
<comment type="caution">
    <text evidence="2">The sequence shown here is derived from an EMBL/GenBank/DDBJ whole genome shotgun (WGS) entry which is preliminary data.</text>
</comment>